<protein>
    <submittedName>
        <fullName evidence="2">M23 peptidase domain protein</fullName>
    </submittedName>
</protein>
<accession>B4VHL8</accession>
<evidence type="ECO:0000313" key="3">
    <source>
        <dbReference type="Proteomes" id="UP000003835"/>
    </source>
</evidence>
<gene>
    <name evidence="2" type="ORF">MC7420_7212</name>
</gene>
<dbReference type="GO" id="GO:0004222">
    <property type="term" value="F:metalloendopeptidase activity"/>
    <property type="evidence" value="ECO:0007669"/>
    <property type="project" value="TreeGrafter"/>
</dbReference>
<dbReference type="OrthoDB" id="507840at2"/>
<dbReference type="AlphaFoldDB" id="B4VHL8"/>
<evidence type="ECO:0000313" key="2">
    <source>
        <dbReference type="EMBL" id="EDX78559.1"/>
    </source>
</evidence>
<dbReference type="SUPFAM" id="SSF51261">
    <property type="entry name" value="Duplicated hybrid motif"/>
    <property type="match status" value="1"/>
</dbReference>
<dbReference type="CDD" id="cd12797">
    <property type="entry name" value="M23_peptidase"/>
    <property type="match status" value="1"/>
</dbReference>
<feature type="domain" description="M23ase beta-sheet core" evidence="1">
    <location>
        <begin position="219"/>
        <end position="317"/>
    </location>
</feature>
<proteinExistence type="predicted"/>
<reference evidence="2 3" key="1">
    <citation type="submission" date="2008-07" db="EMBL/GenBank/DDBJ databases">
        <authorList>
            <person name="Tandeau de Marsac N."/>
            <person name="Ferriera S."/>
            <person name="Johnson J."/>
            <person name="Kravitz S."/>
            <person name="Beeson K."/>
            <person name="Sutton G."/>
            <person name="Rogers Y.-H."/>
            <person name="Friedman R."/>
            <person name="Frazier M."/>
            <person name="Venter J.C."/>
        </authorList>
    </citation>
    <scope>NUCLEOTIDE SEQUENCE [LARGE SCALE GENOMIC DNA]</scope>
    <source>
        <strain evidence="2 3">PCC 7420</strain>
    </source>
</reference>
<dbReference type="STRING" id="118168.MC7420_7212"/>
<evidence type="ECO:0000259" key="1">
    <source>
        <dbReference type="Pfam" id="PF01551"/>
    </source>
</evidence>
<dbReference type="PANTHER" id="PTHR21666:SF290">
    <property type="entry name" value="PEPTIDASE M23 DOMAIN PROTEIN"/>
    <property type="match status" value="1"/>
</dbReference>
<organism evidence="2 3">
    <name type="scientific">Coleofasciculus chthonoplastes PCC 7420</name>
    <dbReference type="NCBI Taxonomy" id="118168"/>
    <lineage>
        <taxon>Bacteria</taxon>
        <taxon>Bacillati</taxon>
        <taxon>Cyanobacteriota</taxon>
        <taxon>Cyanophyceae</taxon>
        <taxon>Coleofasciculales</taxon>
        <taxon>Coleofasciculaceae</taxon>
        <taxon>Coleofasciculus</taxon>
    </lineage>
</organism>
<dbReference type="Gene3D" id="2.70.70.10">
    <property type="entry name" value="Glucose Permease (Domain IIA)"/>
    <property type="match status" value="1"/>
</dbReference>
<dbReference type="InterPro" id="IPR050570">
    <property type="entry name" value="Cell_wall_metabolism_enzyme"/>
</dbReference>
<dbReference type="Pfam" id="PF01551">
    <property type="entry name" value="Peptidase_M23"/>
    <property type="match status" value="1"/>
</dbReference>
<dbReference type="EMBL" id="DS989841">
    <property type="protein sequence ID" value="EDX78559.1"/>
    <property type="molecule type" value="Genomic_DNA"/>
</dbReference>
<dbReference type="HOGENOM" id="CLU_029425_5_1_3"/>
<keyword evidence="3" id="KW-1185">Reference proteome</keyword>
<dbReference type="eggNOG" id="COG0739">
    <property type="taxonomic scope" value="Bacteria"/>
</dbReference>
<name>B4VHL8_9CYAN</name>
<dbReference type="PANTHER" id="PTHR21666">
    <property type="entry name" value="PEPTIDASE-RELATED"/>
    <property type="match status" value="1"/>
</dbReference>
<sequence length="326" mass="35147">MSALLPYSEDIKKARLNTQSLGFPSQTLSVTPRRFPAKPLGIKGRLTTALTVGIATVVAFTSQAAIALQVQVTPESPQLGDTLSVMIDTETTTQPPSVSIGQKIYPAFPVTANRYRALLPTTPLDKSGRLEFQVIGDGEVRNLAVFLKNRSFPTQRIRLSGSANRSATELELNRVAEFKTLVTPQKFWNGPLVKPNAGRVSTVFGVRRYYNGVFAEDYYHRGVDYAAGTGSPVLAPAAGRVALVGRESQGFNVHGNTVGIDHGQGVLSIMLHLNQIDVQEGDFVQAGQRIGTVGSTGASTGPHLHWGLYVHGIAVDPVPWRFDGIE</sequence>
<dbReference type="Proteomes" id="UP000003835">
    <property type="component" value="Unassembled WGS sequence"/>
</dbReference>
<dbReference type="InterPro" id="IPR011055">
    <property type="entry name" value="Dup_hybrid_motif"/>
</dbReference>
<dbReference type="InterPro" id="IPR016047">
    <property type="entry name" value="M23ase_b-sheet_dom"/>
</dbReference>
<dbReference type="RefSeq" id="WP_006098034.1">
    <property type="nucleotide sequence ID" value="NZ_DS989841.1"/>
</dbReference>